<accession>A0A2A9EFY1</accession>
<dbReference type="RefSeq" id="WP_098458565.1">
    <property type="nucleotide sequence ID" value="NZ_PDJH01000001.1"/>
</dbReference>
<reference evidence="7 8" key="1">
    <citation type="submission" date="2017-10" db="EMBL/GenBank/DDBJ databases">
        <title>Sequencing the genomes of 1000 actinobacteria strains.</title>
        <authorList>
            <person name="Klenk H.-P."/>
        </authorList>
    </citation>
    <scope>NUCLEOTIDE SEQUENCE [LARGE SCALE GENOMIC DNA]</scope>
    <source>
        <strain evidence="7 8">DSM 21574</strain>
    </source>
</reference>
<dbReference type="InterPro" id="IPR002052">
    <property type="entry name" value="DNA_methylase_N6_adenine_CS"/>
</dbReference>
<dbReference type="GO" id="GO:0032259">
    <property type="term" value="P:methylation"/>
    <property type="evidence" value="ECO:0007669"/>
    <property type="project" value="UniProtKB-KW"/>
</dbReference>
<dbReference type="PANTHER" id="PTHR47816">
    <property type="entry name" value="RIBOSOMAL RNA SMALL SUBUNIT METHYLTRANSFERASE C"/>
    <property type="match status" value="1"/>
</dbReference>
<dbReference type="EMBL" id="PDJH01000001">
    <property type="protein sequence ID" value="PFG37526.1"/>
    <property type="molecule type" value="Genomic_DNA"/>
</dbReference>
<keyword evidence="1" id="KW-0963">Cytoplasm</keyword>
<feature type="domain" description="RlmG N-terminal" evidence="6">
    <location>
        <begin position="16"/>
        <end position="94"/>
    </location>
</feature>
<feature type="domain" description="Methyltransferase small" evidence="5">
    <location>
        <begin position="232"/>
        <end position="405"/>
    </location>
</feature>
<dbReference type="PANTHER" id="PTHR47816:SF5">
    <property type="entry name" value="RIBOSOMAL RNA LARGE SUBUNIT METHYLTRANSFERASE G"/>
    <property type="match status" value="1"/>
</dbReference>
<dbReference type="CDD" id="cd02440">
    <property type="entry name" value="AdoMet_MTases"/>
    <property type="match status" value="1"/>
</dbReference>
<dbReference type="GO" id="GO:0008170">
    <property type="term" value="F:N-methyltransferase activity"/>
    <property type="evidence" value="ECO:0007669"/>
    <property type="project" value="UniProtKB-ARBA"/>
</dbReference>
<dbReference type="Gene3D" id="3.40.50.150">
    <property type="entry name" value="Vaccinia Virus protein VP39"/>
    <property type="match status" value="2"/>
</dbReference>
<dbReference type="SUPFAM" id="SSF53335">
    <property type="entry name" value="S-adenosyl-L-methionine-dependent methyltransferases"/>
    <property type="match status" value="1"/>
</dbReference>
<keyword evidence="3 7" id="KW-0489">Methyltransferase</keyword>
<keyword evidence="4 7" id="KW-0808">Transferase</keyword>
<evidence type="ECO:0000259" key="5">
    <source>
        <dbReference type="Pfam" id="PF05175"/>
    </source>
</evidence>
<organism evidence="7 8">
    <name type="scientific">Flavimobilis soli</name>
    <dbReference type="NCBI Taxonomy" id="442709"/>
    <lineage>
        <taxon>Bacteria</taxon>
        <taxon>Bacillati</taxon>
        <taxon>Actinomycetota</taxon>
        <taxon>Actinomycetes</taxon>
        <taxon>Micrococcales</taxon>
        <taxon>Jonesiaceae</taxon>
        <taxon>Flavimobilis</taxon>
    </lineage>
</organism>
<feature type="domain" description="RlmG N-terminal" evidence="6">
    <location>
        <begin position="137"/>
        <end position="209"/>
    </location>
</feature>
<gene>
    <name evidence="7" type="ORF">ATL41_2293</name>
</gene>
<dbReference type="AlphaFoldDB" id="A0A2A9EFY1"/>
<dbReference type="OrthoDB" id="29650at2"/>
<evidence type="ECO:0000256" key="1">
    <source>
        <dbReference type="ARBA" id="ARBA00022490"/>
    </source>
</evidence>
<dbReference type="PROSITE" id="PS00092">
    <property type="entry name" value="N6_MTASE"/>
    <property type="match status" value="1"/>
</dbReference>
<name>A0A2A9EFY1_9MICO</name>
<evidence type="ECO:0000256" key="3">
    <source>
        <dbReference type="ARBA" id="ARBA00022603"/>
    </source>
</evidence>
<dbReference type="GO" id="GO:0003676">
    <property type="term" value="F:nucleic acid binding"/>
    <property type="evidence" value="ECO:0007669"/>
    <property type="project" value="InterPro"/>
</dbReference>
<evidence type="ECO:0000313" key="8">
    <source>
        <dbReference type="Proteomes" id="UP000221394"/>
    </source>
</evidence>
<evidence type="ECO:0000256" key="2">
    <source>
        <dbReference type="ARBA" id="ARBA00022552"/>
    </source>
</evidence>
<dbReference type="InterPro" id="IPR007848">
    <property type="entry name" value="Small_mtfrase_dom"/>
</dbReference>
<dbReference type="InterPro" id="IPR058679">
    <property type="entry name" value="RlmG_N"/>
</dbReference>
<dbReference type="InterPro" id="IPR046977">
    <property type="entry name" value="RsmC/RlmG"/>
</dbReference>
<sequence length="410" mass="41875">MPLVLPPAVDPVLDGLSRWPDVGADLVAVDAADRLLLAEAAPLLATCGPGEVVVIDDAYGALALGAVALGARDVRVHTDAVTSERAILANAARLDGVPRPGDPATRATSLPGAEGRDMPALLPELRVEPALTPSVVGGARLVLARLPRALDALAEQAALVADHAAADVTFLATGRLKHMTRSMNEVLASRFDDVRATLAHGKSRALVARSPRPAPAGAVPFPRSVHHGDVGLDVVAHGAAFAGTSLDIGTRFLLTFLDDVAADLPEGGTGLDLGCGTGLLASAVARAVPSARVVATDRSAAAVASAALTARANGVGDRVEVLRDDVAASVPDASVDVVVCNPPFHAGAAISTDIASAMFRAAARVLRPGGVLWTVYNTPLRYRGELGRVVGPTTHAGQNPKFTVTRSVRG</sequence>
<evidence type="ECO:0000259" key="6">
    <source>
        <dbReference type="Pfam" id="PF26049"/>
    </source>
</evidence>
<dbReference type="GO" id="GO:0006364">
    <property type="term" value="P:rRNA processing"/>
    <property type="evidence" value="ECO:0007669"/>
    <property type="project" value="UniProtKB-KW"/>
</dbReference>
<dbReference type="GO" id="GO:0008757">
    <property type="term" value="F:S-adenosylmethionine-dependent methyltransferase activity"/>
    <property type="evidence" value="ECO:0007669"/>
    <property type="project" value="InterPro"/>
</dbReference>
<dbReference type="Proteomes" id="UP000221394">
    <property type="component" value="Unassembled WGS sequence"/>
</dbReference>
<keyword evidence="2" id="KW-0698">rRNA processing</keyword>
<evidence type="ECO:0000313" key="7">
    <source>
        <dbReference type="EMBL" id="PFG37526.1"/>
    </source>
</evidence>
<evidence type="ECO:0000256" key="4">
    <source>
        <dbReference type="ARBA" id="ARBA00022679"/>
    </source>
</evidence>
<dbReference type="Pfam" id="PF05175">
    <property type="entry name" value="MTS"/>
    <property type="match status" value="1"/>
</dbReference>
<dbReference type="Pfam" id="PF26049">
    <property type="entry name" value="RLMG_N"/>
    <property type="match status" value="2"/>
</dbReference>
<proteinExistence type="predicted"/>
<dbReference type="InterPro" id="IPR029063">
    <property type="entry name" value="SAM-dependent_MTases_sf"/>
</dbReference>
<protein>
    <submittedName>
        <fullName evidence="7">16S rRNA (Guanine1207-N2)-methyltransferase</fullName>
    </submittedName>
</protein>
<comment type="caution">
    <text evidence="7">The sequence shown here is derived from an EMBL/GenBank/DDBJ whole genome shotgun (WGS) entry which is preliminary data.</text>
</comment>
<keyword evidence="8" id="KW-1185">Reference proteome</keyword>